<dbReference type="Pfam" id="PF00102">
    <property type="entry name" value="Y_phosphatase"/>
    <property type="match status" value="1"/>
</dbReference>
<proteinExistence type="predicted"/>
<gene>
    <name evidence="3" type="ORF">FKW44_012998</name>
</gene>
<dbReference type="GO" id="GO:0004725">
    <property type="term" value="F:protein tyrosine phosphatase activity"/>
    <property type="evidence" value="ECO:0007669"/>
    <property type="project" value="InterPro"/>
</dbReference>
<dbReference type="InterPro" id="IPR000387">
    <property type="entry name" value="Tyr_Pase_dom"/>
</dbReference>
<dbReference type="EMBL" id="CP045897">
    <property type="protein sequence ID" value="QQP51585.1"/>
    <property type="molecule type" value="Genomic_DNA"/>
</dbReference>
<dbReference type="InterPro" id="IPR003595">
    <property type="entry name" value="Tyr_Pase_cat"/>
</dbReference>
<keyword evidence="4" id="KW-1185">Reference proteome</keyword>
<name>A0A7T8HLA7_CALRO</name>
<dbReference type="PANTHER" id="PTHR19134:SF534">
    <property type="entry name" value="LD27988P"/>
    <property type="match status" value="1"/>
</dbReference>
<evidence type="ECO:0000313" key="4">
    <source>
        <dbReference type="Proteomes" id="UP000595437"/>
    </source>
</evidence>
<organism evidence="3 4">
    <name type="scientific">Caligus rogercresseyi</name>
    <name type="common">Sea louse</name>
    <dbReference type="NCBI Taxonomy" id="217165"/>
    <lineage>
        <taxon>Eukaryota</taxon>
        <taxon>Metazoa</taxon>
        <taxon>Ecdysozoa</taxon>
        <taxon>Arthropoda</taxon>
        <taxon>Crustacea</taxon>
        <taxon>Multicrustacea</taxon>
        <taxon>Hexanauplia</taxon>
        <taxon>Copepoda</taxon>
        <taxon>Siphonostomatoida</taxon>
        <taxon>Caligidae</taxon>
        <taxon>Caligus</taxon>
    </lineage>
</organism>
<dbReference type="SMART" id="SM00194">
    <property type="entry name" value="PTPc"/>
    <property type="match status" value="1"/>
</dbReference>
<evidence type="ECO:0000259" key="1">
    <source>
        <dbReference type="PROSITE" id="PS50055"/>
    </source>
</evidence>
<dbReference type="PANTHER" id="PTHR19134">
    <property type="entry name" value="RECEPTOR-TYPE TYROSINE-PROTEIN PHOSPHATASE"/>
    <property type="match status" value="1"/>
</dbReference>
<dbReference type="GO" id="GO:0048666">
    <property type="term" value="P:neuron development"/>
    <property type="evidence" value="ECO:0007669"/>
    <property type="project" value="UniProtKB-ARBA"/>
</dbReference>
<sequence>MVWEQGVCVVVRRQDRGARKDQVRPVLAPGGIHALRGLEITSIQVEDQKDFIGMRSGEKQASLLQGGEEPPIVVHCSAGIGRTGTFATLDYAINKFIATGKVDIRSIVEKIRSQRASSIQVQDQYVFCHLAFLEYALNMKYVEEIDLSGFDDIYEDSE</sequence>
<reference evidence="4" key="1">
    <citation type="submission" date="2021-01" db="EMBL/GenBank/DDBJ databases">
        <title>Caligus Genome Assembly.</title>
        <authorList>
            <person name="Gallardo-Escarate C."/>
        </authorList>
    </citation>
    <scope>NUCLEOTIDE SEQUENCE [LARGE SCALE GENOMIC DNA]</scope>
</reference>
<dbReference type="SMART" id="SM00404">
    <property type="entry name" value="PTPc_motif"/>
    <property type="match status" value="1"/>
</dbReference>
<dbReference type="Proteomes" id="UP000595437">
    <property type="component" value="Chromosome 8"/>
</dbReference>
<evidence type="ECO:0008006" key="5">
    <source>
        <dbReference type="Google" id="ProtNLM"/>
    </source>
</evidence>
<dbReference type="InterPro" id="IPR016130">
    <property type="entry name" value="Tyr_Pase_AS"/>
</dbReference>
<evidence type="ECO:0000313" key="3">
    <source>
        <dbReference type="EMBL" id="QQP51585.1"/>
    </source>
</evidence>
<dbReference type="InterPro" id="IPR029021">
    <property type="entry name" value="Prot-tyrosine_phosphatase-like"/>
</dbReference>
<dbReference type="SUPFAM" id="SSF52799">
    <property type="entry name" value="(Phosphotyrosine protein) phosphatases II"/>
    <property type="match status" value="1"/>
</dbReference>
<accession>A0A7T8HLA7</accession>
<evidence type="ECO:0000259" key="2">
    <source>
        <dbReference type="PROSITE" id="PS50056"/>
    </source>
</evidence>
<dbReference type="InterPro" id="IPR000242">
    <property type="entry name" value="PTP_cat"/>
</dbReference>
<dbReference type="PRINTS" id="PR00700">
    <property type="entry name" value="PRTYPHPHTASE"/>
</dbReference>
<dbReference type="PROSITE" id="PS50056">
    <property type="entry name" value="TYR_PHOSPHATASE_2"/>
    <property type="match status" value="1"/>
</dbReference>
<dbReference type="OrthoDB" id="6371915at2759"/>
<dbReference type="AlphaFoldDB" id="A0A7T8HLA7"/>
<protein>
    <recommendedName>
        <fullName evidence="5">Tyrosine-protein phosphatase non-receptor type 9</fullName>
    </recommendedName>
</protein>
<feature type="domain" description="Tyrosine specific protein phosphatases" evidence="2">
    <location>
        <begin position="49"/>
        <end position="126"/>
    </location>
</feature>
<dbReference type="Gene3D" id="3.90.190.10">
    <property type="entry name" value="Protein tyrosine phosphatase superfamily"/>
    <property type="match status" value="1"/>
</dbReference>
<dbReference type="PROSITE" id="PS50055">
    <property type="entry name" value="TYR_PHOSPHATASE_PTP"/>
    <property type="match status" value="1"/>
</dbReference>
<feature type="domain" description="Tyrosine-protein phosphatase" evidence="1">
    <location>
        <begin position="66"/>
        <end position="135"/>
    </location>
</feature>
<dbReference type="InterPro" id="IPR050348">
    <property type="entry name" value="Protein-Tyr_Phosphatase"/>
</dbReference>
<dbReference type="PROSITE" id="PS00383">
    <property type="entry name" value="TYR_PHOSPHATASE_1"/>
    <property type="match status" value="1"/>
</dbReference>